<name>A0A0E3VXC5_9BRAD</name>
<sequence length="89" mass="9687">MGLFGQALSHSIELHANLTQLASEQFNFRSRLGSQLTVRHLGLSPLKVGNLLIDFGKRGPQRDSAILSGTQRGLGGIKFGIVARNRTFL</sequence>
<evidence type="ECO:0000313" key="2">
    <source>
        <dbReference type="Proteomes" id="UP000063308"/>
    </source>
</evidence>
<dbReference type="Proteomes" id="UP000063308">
    <property type="component" value="Chromosome"/>
</dbReference>
<gene>
    <name evidence="1" type="ORF">NK6_9281</name>
</gene>
<proteinExistence type="predicted"/>
<evidence type="ECO:0000313" key="1">
    <source>
        <dbReference type="EMBL" id="BAR62420.1"/>
    </source>
</evidence>
<protein>
    <submittedName>
        <fullName evidence="1">Uncharacterized protein</fullName>
    </submittedName>
</protein>
<dbReference type="EMBL" id="AP014685">
    <property type="protein sequence ID" value="BAR62420.1"/>
    <property type="molecule type" value="Genomic_DNA"/>
</dbReference>
<organism evidence="1 2">
    <name type="scientific">Bradyrhizobium diazoefficiens</name>
    <dbReference type="NCBI Taxonomy" id="1355477"/>
    <lineage>
        <taxon>Bacteria</taxon>
        <taxon>Pseudomonadati</taxon>
        <taxon>Pseudomonadota</taxon>
        <taxon>Alphaproteobacteria</taxon>
        <taxon>Hyphomicrobiales</taxon>
        <taxon>Nitrobacteraceae</taxon>
        <taxon>Bradyrhizobium</taxon>
    </lineage>
</organism>
<accession>A0A0E3VXC5</accession>
<reference evidence="1 2" key="1">
    <citation type="submission" date="2014-11" db="EMBL/GenBank/DDBJ databases">
        <title>Symbiosis island explosion on the genome of extra-slow-growing strains of soybean bradyrhizobia with massive insertion sequences.</title>
        <authorList>
            <person name="Iida T."/>
            <person name="Minamisawa K."/>
        </authorList>
    </citation>
    <scope>NUCLEOTIDE SEQUENCE [LARGE SCALE GENOMIC DNA]</scope>
    <source>
        <strain evidence="1 2">NK6</strain>
    </source>
</reference>
<dbReference type="AlphaFoldDB" id="A0A0E3VXC5"/>